<dbReference type="AlphaFoldDB" id="A0A1F6A6M1"/>
<gene>
    <name evidence="2" type="ORF">A3D03_01265</name>
</gene>
<dbReference type="STRING" id="1798384.A3D03_01265"/>
<keyword evidence="1" id="KW-1133">Transmembrane helix</keyword>
<reference evidence="2 3" key="1">
    <citation type="journal article" date="2016" name="Nat. Commun.">
        <title>Thousands of microbial genomes shed light on interconnected biogeochemical processes in an aquifer system.</title>
        <authorList>
            <person name="Anantharaman K."/>
            <person name="Brown C.T."/>
            <person name="Hug L.A."/>
            <person name="Sharon I."/>
            <person name="Castelle C.J."/>
            <person name="Probst A.J."/>
            <person name="Thomas B.C."/>
            <person name="Singh A."/>
            <person name="Wilkins M.J."/>
            <person name="Karaoz U."/>
            <person name="Brodie E.L."/>
            <person name="Williams K.H."/>
            <person name="Hubbard S.S."/>
            <person name="Banfield J.F."/>
        </authorList>
    </citation>
    <scope>NUCLEOTIDE SEQUENCE [LARGE SCALE GENOMIC DNA]</scope>
</reference>
<dbReference type="Proteomes" id="UP000177092">
    <property type="component" value="Unassembled WGS sequence"/>
</dbReference>
<name>A0A1F6A6M1_9BACT</name>
<feature type="transmembrane region" description="Helical" evidence="1">
    <location>
        <begin position="74"/>
        <end position="98"/>
    </location>
</feature>
<sequence length="120" mass="13012">MILQSPIFNPAIPALVDKTPADIPGLFGKLFSGIIGIMLFGATIWVLFQLILGGISWMSSGGDKGKMEEARHRLTNAVTGLFIVFASWSIYVIILNFLGLSPIGLDGRIELHLPSLFTEP</sequence>
<keyword evidence="1" id="KW-0812">Transmembrane</keyword>
<dbReference type="Pfam" id="PF18895">
    <property type="entry name" value="T4SS_pilin"/>
    <property type="match status" value="1"/>
</dbReference>
<comment type="caution">
    <text evidence="2">The sequence shown here is derived from an EMBL/GenBank/DDBJ whole genome shotgun (WGS) entry which is preliminary data.</text>
</comment>
<feature type="transmembrane region" description="Helical" evidence="1">
    <location>
        <begin position="30"/>
        <end position="53"/>
    </location>
</feature>
<accession>A0A1F6A6M1</accession>
<dbReference type="EMBL" id="MFJN01000053">
    <property type="protein sequence ID" value="OGG20203.1"/>
    <property type="molecule type" value="Genomic_DNA"/>
</dbReference>
<protein>
    <submittedName>
        <fullName evidence="2">Uncharacterized protein</fullName>
    </submittedName>
</protein>
<evidence type="ECO:0000313" key="2">
    <source>
        <dbReference type="EMBL" id="OGG20203.1"/>
    </source>
</evidence>
<keyword evidence="1" id="KW-0472">Membrane</keyword>
<dbReference type="InterPro" id="IPR043993">
    <property type="entry name" value="T4SS_pilin"/>
</dbReference>
<evidence type="ECO:0000313" key="3">
    <source>
        <dbReference type="Proteomes" id="UP000177092"/>
    </source>
</evidence>
<organism evidence="2 3">
    <name type="scientific">Candidatus Gottesmanbacteria bacterium RIFCSPHIGHO2_02_FULL_40_13</name>
    <dbReference type="NCBI Taxonomy" id="1798384"/>
    <lineage>
        <taxon>Bacteria</taxon>
        <taxon>Candidatus Gottesmaniibacteriota</taxon>
    </lineage>
</organism>
<proteinExistence type="predicted"/>
<evidence type="ECO:0000256" key="1">
    <source>
        <dbReference type="SAM" id="Phobius"/>
    </source>
</evidence>